<organism evidence="3 4">
    <name type="scientific">Heterodera trifolii</name>
    <dbReference type="NCBI Taxonomy" id="157864"/>
    <lineage>
        <taxon>Eukaryota</taxon>
        <taxon>Metazoa</taxon>
        <taxon>Ecdysozoa</taxon>
        <taxon>Nematoda</taxon>
        <taxon>Chromadorea</taxon>
        <taxon>Rhabditida</taxon>
        <taxon>Tylenchina</taxon>
        <taxon>Tylenchomorpha</taxon>
        <taxon>Tylenchoidea</taxon>
        <taxon>Heteroderidae</taxon>
        <taxon>Heteroderinae</taxon>
        <taxon>Heterodera</taxon>
    </lineage>
</organism>
<comment type="caution">
    <text evidence="3">The sequence shown here is derived from an EMBL/GenBank/DDBJ whole genome shotgun (WGS) entry which is preliminary data.</text>
</comment>
<keyword evidence="4" id="KW-1185">Reference proteome</keyword>
<dbReference type="PROSITE" id="PS50994">
    <property type="entry name" value="INTEGRASE"/>
    <property type="match status" value="1"/>
</dbReference>
<dbReference type="InterPro" id="IPR036397">
    <property type="entry name" value="RNaseH_sf"/>
</dbReference>
<accession>A0ABD2KP94</accession>
<dbReference type="Pfam" id="PF00665">
    <property type="entry name" value="rve"/>
    <property type="match status" value="1"/>
</dbReference>
<dbReference type="EMBL" id="JBICBT010000697">
    <property type="protein sequence ID" value="KAL3104776.1"/>
    <property type="molecule type" value="Genomic_DNA"/>
</dbReference>
<protein>
    <recommendedName>
        <fullName evidence="2">Integrase catalytic domain-containing protein</fullName>
    </recommendedName>
</protein>
<dbReference type="Proteomes" id="UP001620626">
    <property type="component" value="Unassembled WGS sequence"/>
</dbReference>
<feature type="domain" description="Integrase catalytic" evidence="2">
    <location>
        <begin position="208"/>
        <end position="372"/>
    </location>
</feature>
<dbReference type="InterPro" id="IPR012337">
    <property type="entry name" value="RNaseH-like_sf"/>
</dbReference>
<dbReference type="Gene3D" id="3.30.420.10">
    <property type="entry name" value="Ribonuclease H-like superfamily/Ribonuclease H"/>
    <property type="match status" value="1"/>
</dbReference>
<sequence>MPKPVNVRRPIVVATRRHLKVGRARKENVEQLEDDDDDDVHDHAHETPKPSSSNKRQPTQTEILKLIYKNAQSLGVSEEGQVLRAGGRPFITSSVYDIVSHLLNKDKRAQNKEPTAFKEFVERARQIPLLNRHLFPEAIIMDLKKLRLLEFLYKDLSSPVAFTSVEPLLREARKSQPKINRADVQNYLATQRTYTLHRQAKRRYCRLPTLAPGLHTEWQADLAIFDRLGKQNRGYKYLLVCIDTLSRQVFVEPVKTKTSANMIIAFGRIFKRSKYIPWKVLTDQGKEFTARAVQHFFRAKDVEHFCMLTSPQFHAGMAERANRSIKERLYRYFTERNTYKWIDVVQDIVRAINHSPNSSIEMRPADVNFKNAEALRQKLHNAAENVVRRKPKYRVGDRVRIEKYKHVFQKGYLPRFTNELFTVAEVHSERSPVVYRLRDDHNEIISGWFYANDLCKSLEDKQQKMYEIEKILKKKKQKGNRTNSFRVRLPRKLQFNSEWEVGLAVIVYPHSWPSIGTVEQQFVQVEWQTGNTVRIELPPSNVTNPHELGKNLYRLLGEGSDPLAKKVRSTQNSFMLTINKARRWAREEYIKRKTKEKRGVRDEELLLQALLTDTGTVVDPNSVTHGLLAREKRAETSNIALRIPADDNDSYQQKLDEYFSKLSDKNLSILDELGMTKLNAEIKNLSEEERAILEATKEMGTEAWIQAYREIRLVCQFNYDVNKNRFVLNTDPRYVKKVEVSPQLAYILGFNNMEFMQAENEARFMPDMSGGVSSFHVYTPDLIEPMMIGDVTAPVLRIVTIRGAPDQKQRDSPLLAADQIPAGAIVKFPHCMVVNLDPSTSRGSHWVCFYCASPLHLEYYDSLGMWPPPSVHIVNHLSRYKQIQYNSLPLQSANSMDWSAFSSDCVQFGGYNIYRGLPYQRGAGVGAVFRSLMRYLLPIGKKIGSAIGRQGMESGNRVLTNVLEGKDLKESLVSEIPPTNVSVVRSFFRQVLPLATITQESPYLFRLYSDNLWTDLSRIYLYLELSIEKPGANDKWVAIEDTDTSVSAIQGIGQTFVQQLKVTVGNTEVYDSGNLYPFKAYITNELSFPINAKKNFLGSTGYYHTVNQDDSTDEGFKERCKIFKGGKNAQFLSRLDFDLGNQELYLLNNLDLLFTIYKAKDVFLLQTLKANDVTKYRLTVHDVKIYAKMVEVQPSLNMSLYKTLEKQPATYAVRKTEIKSSFISVGRYEFEYNVFSATIPRRVTIALVGNSAFHGDYKLSPFMFEPFDLREISIHAGGVVYPAVPYKLNFSKDHFVSAFVDMYEALGMANSERSFDISMAQFKKGWSFFVIPLTSTLDDSCGFELLRSGTTNVRATFNSPIPLGGVEMIVLGEFDQMIMVDYNRHIVTDSKLG</sequence>
<dbReference type="InterPro" id="IPR001584">
    <property type="entry name" value="Integrase_cat-core"/>
</dbReference>
<dbReference type="PANTHER" id="PTHR46585">
    <property type="entry name" value="INTEGRASE CORE DOMAIN CONTAINING PROTEIN"/>
    <property type="match status" value="1"/>
</dbReference>
<evidence type="ECO:0000259" key="2">
    <source>
        <dbReference type="PROSITE" id="PS50994"/>
    </source>
</evidence>
<feature type="compositionally biased region" description="Polar residues" evidence="1">
    <location>
        <begin position="49"/>
        <end position="59"/>
    </location>
</feature>
<proteinExistence type="predicted"/>
<dbReference type="SUPFAM" id="SSF53098">
    <property type="entry name" value="Ribonuclease H-like"/>
    <property type="match status" value="1"/>
</dbReference>
<reference evidence="3 4" key="1">
    <citation type="submission" date="2024-10" db="EMBL/GenBank/DDBJ databases">
        <authorList>
            <person name="Kim D."/>
        </authorList>
    </citation>
    <scope>NUCLEOTIDE SEQUENCE [LARGE SCALE GENOMIC DNA]</scope>
    <source>
        <strain evidence="3">BH-2024</strain>
    </source>
</reference>
<evidence type="ECO:0000256" key="1">
    <source>
        <dbReference type="SAM" id="MobiDB-lite"/>
    </source>
</evidence>
<feature type="region of interest" description="Disordered" evidence="1">
    <location>
        <begin position="20"/>
        <end position="59"/>
    </location>
</feature>
<name>A0ABD2KP94_9BILA</name>
<evidence type="ECO:0000313" key="4">
    <source>
        <dbReference type="Proteomes" id="UP001620626"/>
    </source>
</evidence>
<dbReference type="PANTHER" id="PTHR46585:SF1">
    <property type="entry name" value="CHROMO DOMAIN-CONTAINING PROTEIN"/>
    <property type="match status" value="1"/>
</dbReference>
<evidence type="ECO:0000313" key="3">
    <source>
        <dbReference type="EMBL" id="KAL3104776.1"/>
    </source>
</evidence>
<feature type="compositionally biased region" description="Acidic residues" evidence="1">
    <location>
        <begin position="30"/>
        <end position="39"/>
    </location>
</feature>
<gene>
    <name evidence="3" type="ORF">niasHT_022171</name>
</gene>